<evidence type="ECO:0000259" key="18">
    <source>
        <dbReference type="PROSITE" id="PS51217"/>
    </source>
</evidence>
<evidence type="ECO:0000256" key="1">
    <source>
        <dbReference type="ARBA" id="ARBA00022722"/>
    </source>
</evidence>
<feature type="domain" description="UvrD-like helicase C-terminal" evidence="18">
    <location>
        <begin position="520"/>
        <end position="818"/>
    </location>
</feature>
<keyword evidence="2 15" id="KW-0547">Nucleotide-binding</keyword>
<evidence type="ECO:0000256" key="14">
    <source>
        <dbReference type="ARBA" id="ARBA00048988"/>
    </source>
</evidence>
<dbReference type="NCBIfam" id="TIGR02784">
    <property type="entry name" value="addA_alphas"/>
    <property type="match status" value="1"/>
</dbReference>
<reference evidence="20" key="1">
    <citation type="journal article" date="2019" name="Int. J. Syst. Evol. Microbiol.">
        <title>The Global Catalogue of Microorganisms (GCM) 10K type strain sequencing project: providing services to taxonomists for standard genome sequencing and annotation.</title>
        <authorList>
            <consortium name="The Broad Institute Genomics Platform"/>
            <consortium name="The Broad Institute Genome Sequencing Center for Infectious Disease"/>
            <person name="Wu L."/>
            <person name="Ma J."/>
        </authorList>
    </citation>
    <scope>NUCLEOTIDE SEQUENCE [LARGE SCALE GENOMIC DNA]</scope>
    <source>
        <strain evidence="20">NBRC 110107</strain>
    </source>
</reference>
<keyword evidence="10" id="KW-0413">Isomerase</keyword>
<evidence type="ECO:0000256" key="6">
    <source>
        <dbReference type="ARBA" id="ARBA00022839"/>
    </source>
</evidence>
<evidence type="ECO:0000256" key="3">
    <source>
        <dbReference type="ARBA" id="ARBA00022763"/>
    </source>
</evidence>
<keyword evidence="1" id="KW-0540">Nuclease</keyword>
<keyword evidence="4 15" id="KW-0378">Hydrolase</keyword>
<sequence>MTVVPLISPQARAADPAINAFVMANAGSGKTTTLVDRVARLLLDGSKPDAILCLTFTKAAAAEMQRRLYQRLGAWAVATDEDLRKDLGKLEARDPEAYDRLGLSRARALFARALETPGGLKIQTIHAFCEQLLRRFPIEAGVSPGFRVIDDAEAAAVSAIAREALAHASLSGAYPALTDAYAAMSETLHHEAFEAMFGVFEAKRAALGAYVEHAESEGGLADFVARSVGFADAAEADAETIEAAAADPAAIDTSRWLWAADALDRAKAAGDRDRAREIRVFVESVRSGTAGFGDLQALLLTQKGTPATWCARSAAARAEPGLCDWLGEQQARVVEAAQRLRAAHVAAETTHALTLAGTYAQAYAAAKTATGALDFADLIVRARALLTDGPGAAWVLYKLDGGVDHLLIDEAQDTSPEQWAIARALTEEFFAGAGAREDGRERTIFVVGDEKQSIFSFQGAAPERLLAESQTYHRLAMAAGRSFETVELLQSWRSTPEVLAFVDRVFAVPDHARALSPGRGEIGDRADVVVRHTAGRADGPGTVDLWPEEKDDPAEDRRAWDDPLDAGSSHGARRRVAERIVAEVRAIVETGEAVHAKRSEDRTAWRPADWGDVLILVKKRGPMFEEILRALKRSGVPVAGADRLKLAEHPVFEDLLALGRAALYPEDDLTLAGVLRSPLCDIDEQGLFDLAQGRQGVLWRALKARADERPEWTAARILLRWFRAEAKVRAPFDLYARLLNRRDARGLTVRQRFMTRLGGEAADALDAFLDQARAAEGRGVTDLERFCADLAAINQTVKREMDEPRGEVRVMTAHSSKGLEAPIVILPDTIFSEPKGDPLLETADGGFLWCGSGERDCDVSAEARELRKLRNEEESLRLLYVGLTRARDRLIIGGRIASNRKIENARAWWGPVHDAFASMEGVRDVETASGPARRFGADPARLARRAADAVAAEPSPGWLTAEPAREDASRLAAPSRMDETVRTPAPSPLATAGGPGAPLGRFRRGDLIHRLLERLPDIPAAERPEAAVRMLSRERDLDENQRSEMIAAAFAVLDDARFAPVFGVGSRPEVALTGSVATTAVSGRMDRLVVTPDRVLVIDYKTNRPAPARIEDADPAYVLQLAVYVAILRDLYPDRTVEAALVWTDGPLLMAVPQALMDAALTG</sequence>
<dbReference type="Gene3D" id="3.40.50.300">
    <property type="entry name" value="P-loop containing nucleotide triphosphate hydrolases"/>
    <property type="match status" value="4"/>
</dbReference>
<dbReference type="EC" id="5.6.2.4" evidence="12"/>
<evidence type="ECO:0000256" key="12">
    <source>
        <dbReference type="ARBA" id="ARBA00034808"/>
    </source>
</evidence>
<dbReference type="PANTHER" id="PTHR11070">
    <property type="entry name" value="UVRD / RECB / PCRA DNA HELICASE FAMILY MEMBER"/>
    <property type="match status" value="1"/>
</dbReference>
<feature type="binding site" evidence="15">
    <location>
        <begin position="24"/>
        <end position="31"/>
    </location>
    <ligand>
        <name>ATP</name>
        <dbReference type="ChEBI" id="CHEBI:30616"/>
    </ligand>
</feature>
<organism evidence="19 20">
    <name type="scientific">Brevundimonas denitrificans</name>
    <dbReference type="NCBI Taxonomy" id="1443434"/>
    <lineage>
        <taxon>Bacteria</taxon>
        <taxon>Pseudomonadati</taxon>
        <taxon>Pseudomonadota</taxon>
        <taxon>Alphaproteobacteria</taxon>
        <taxon>Caulobacterales</taxon>
        <taxon>Caulobacteraceae</taxon>
        <taxon>Brevundimonas</taxon>
    </lineage>
</organism>
<evidence type="ECO:0000256" key="9">
    <source>
        <dbReference type="ARBA" id="ARBA00023204"/>
    </source>
</evidence>
<comment type="catalytic activity">
    <reaction evidence="14">
        <text>ATP + H2O = ADP + phosphate + H(+)</text>
        <dbReference type="Rhea" id="RHEA:13065"/>
        <dbReference type="ChEBI" id="CHEBI:15377"/>
        <dbReference type="ChEBI" id="CHEBI:15378"/>
        <dbReference type="ChEBI" id="CHEBI:30616"/>
        <dbReference type="ChEBI" id="CHEBI:43474"/>
        <dbReference type="ChEBI" id="CHEBI:456216"/>
        <dbReference type="EC" id="5.6.2.4"/>
    </reaction>
</comment>
<accession>A0ABQ6BPM3</accession>
<dbReference type="Proteomes" id="UP001156921">
    <property type="component" value="Unassembled WGS sequence"/>
</dbReference>
<dbReference type="PANTHER" id="PTHR11070:SF2">
    <property type="entry name" value="ATP-DEPENDENT DNA HELICASE SRS2"/>
    <property type="match status" value="1"/>
</dbReference>
<keyword evidence="6" id="KW-0269">Exonuclease</keyword>
<dbReference type="InterPro" id="IPR014017">
    <property type="entry name" value="DNA_helicase_UvrD-like_C"/>
</dbReference>
<keyword evidence="8" id="KW-0238">DNA-binding</keyword>
<proteinExistence type="predicted"/>
<evidence type="ECO:0000256" key="5">
    <source>
        <dbReference type="ARBA" id="ARBA00022806"/>
    </source>
</evidence>
<keyword evidence="5 15" id="KW-0347">Helicase</keyword>
<dbReference type="InterPro" id="IPR000212">
    <property type="entry name" value="DNA_helicase_UvrD/REP"/>
</dbReference>
<dbReference type="InterPro" id="IPR038726">
    <property type="entry name" value="PDDEXK_AddAB-type"/>
</dbReference>
<dbReference type="EMBL" id="BSOY01000054">
    <property type="protein sequence ID" value="GLS02167.1"/>
    <property type="molecule type" value="Genomic_DNA"/>
</dbReference>
<keyword evidence="3" id="KW-0227">DNA damage</keyword>
<evidence type="ECO:0000256" key="7">
    <source>
        <dbReference type="ARBA" id="ARBA00022840"/>
    </source>
</evidence>
<dbReference type="InterPro" id="IPR014016">
    <property type="entry name" value="UvrD-like_ATP-bd"/>
</dbReference>
<evidence type="ECO:0000256" key="11">
    <source>
        <dbReference type="ARBA" id="ARBA00034617"/>
    </source>
</evidence>
<keyword evidence="9" id="KW-0234">DNA repair</keyword>
<evidence type="ECO:0000256" key="15">
    <source>
        <dbReference type="PROSITE-ProRule" id="PRU00560"/>
    </source>
</evidence>
<dbReference type="RefSeq" id="WP_284223043.1">
    <property type="nucleotide sequence ID" value="NZ_BSOY01000054.1"/>
</dbReference>
<dbReference type="SUPFAM" id="SSF52540">
    <property type="entry name" value="P-loop containing nucleoside triphosphate hydrolases"/>
    <property type="match status" value="1"/>
</dbReference>
<comment type="caution">
    <text evidence="19">The sequence shown here is derived from an EMBL/GenBank/DDBJ whole genome shotgun (WGS) entry which is preliminary data.</text>
</comment>
<dbReference type="Pfam" id="PF12705">
    <property type="entry name" value="PDDEXK_1"/>
    <property type="match status" value="1"/>
</dbReference>
<gene>
    <name evidence="19" type="ORF">GCM10007859_21880</name>
</gene>
<dbReference type="Pfam" id="PF00580">
    <property type="entry name" value="UvrD-helicase"/>
    <property type="match status" value="1"/>
</dbReference>
<dbReference type="Gene3D" id="3.90.320.10">
    <property type="match status" value="1"/>
</dbReference>
<dbReference type="InterPro" id="IPR014151">
    <property type="entry name" value="DNA_helicase_AddA"/>
</dbReference>
<dbReference type="PROSITE" id="PS51217">
    <property type="entry name" value="UVRD_HELICASE_CTER"/>
    <property type="match status" value="1"/>
</dbReference>
<name>A0ABQ6BPM3_9CAUL</name>
<dbReference type="PROSITE" id="PS51198">
    <property type="entry name" value="UVRD_HELICASE_ATP_BIND"/>
    <property type="match status" value="1"/>
</dbReference>
<evidence type="ECO:0000313" key="20">
    <source>
        <dbReference type="Proteomes" id="UP001156921"/>
    </source>
</evidence>
<dbReference type="InterPro" id="IPR011335">
    <property type="entry name" value="Restrct_endonuc-II-like"/>
</dbReference>
<feature type="region of interest" description="Disordered" evidence="16">
    <location>
        <begin position="952"/>
        <end position="996"/>
    </location>
</feature>
<feature type="region of interest" description="Disordered" evidence="16">
    <location>
        <begin position="538"/>
        <end position="569"/>
    </location>
</feature>
<evidence type="ECO:0000256" key="2">
    <source>
        <dbReference type="ARBA" id="ARBA00022741"/>
    </source>
</evidence>
<dbReference type="InterPro" id="IPR011604">
    <property type="entry name" value="PDDEXK-like_dom_sf"/>
</dbReference>
<dbReference type="InterPro" id="IPR027417">
    <property type="entry name" value="P-loop_NTPase"/>
</dbReference>
<evidence type="ECO:0000256" key="10">
    <source>
        <dbReference type="ARBA" id="ARBA00023235"/>
    </source>
</evidence>
<protein>
    <recommendedName>
        <fullName evidence="12">DNA 3'-5' helicase</fullName>
        <ecNumber evidence="12">5.6.2.4</ecNumber>
    </recommendedName>
    <alternativeName>
        <fullName evidence="13">DNA 3'-5' helicase II</fullName>
    </alternativeName>
</protein>
<evidence type="ECO:0000256" key="16">
    <source>
        <dbReference type="SAM" id="MobiDB-lite"/>
    </source>
</evidence>
<dbReference type="Pfam" id="PF13361">
    <property type="entry name" value="UvrD_C"/>
    <property type="match status" value="1"/>
</dbReference>
<evidence type="ECO:0000256" key="4">
    <source>
        <dbReference type="ARBA" id="ARBA00022801"/>
    </source>
</evidence>
<evidence type="ECO:0000256" key="13">
    <source>
        <dbReference type="ARBA" id="ARBA00034923"/>
    </source>
</evidence>
<keyword evidence="7 15" id="KW-0067">ATP-binding</keyword>
<evidence type="ECO:0000256" key="8">
    <source>
        <dbReference type="ARBA" id="ARBA00023125"/>
    </source>
</evidence>
<dbReference type="SUPFAM" id="SSF52980">
    <property type="entry name" value="Restriction endonuclease-like"/>
    <property type="match status" value="1"/>
</dbReference>
<feature type="domain" description="UvrD-like helicase ATP-binding" evidence="17">
    <location>
        <begin position="3"/>
        <end position="495"/>
    </location>
</feature>
<dbReference type="GO" id="GO:0004386">
    <property type="term" value="F:helicase activity"/>
    <property type="evidence" value="ECO:0007669"/>
    <property type="project" value="UniProtKB-KW"/>
</dbReference>
<comment type="catalytic activity">
    <reaction evidence="11">
        <text>Couples ATP hydrolysis with the unwinding of duplex DNA by translocating in the 3'-5' direction.</text>
        <dbReference type="EC" id="5.6.2.4"/>
    </reaction>
</comment>
<evidence type="ECO:0000259" key="17">
    <source>
        <dbReference type="PROSITE" id="PS51198"/>
    </source>
</evidence>
<keyword evidence="20" id="KW-1185">Reference proteome</keyword>
<evidence type="ECO:0000313" key="19">
    <source>
        <dbReference type="EMBL" id="GLS02167.1"/>
    </source>
</evidence>